<gene>
    <name evidence="1" type="ORF">PEVE_00043661</name>
</gene>
<feature type="non-terminal residue" evidence="1">
    <location>
        <position position="113"/>
    </location>
</feature>
<reference evidence="1 2" key="1">
    <citation type="submission" date="2022-05" db="EMBL/GenBank/DDBJ databases">
        <authorList>
            <consortium name="Genoscope - CEA"/>
            <person name="William W."/>
        </authorList>
    </citation>
    <scope>NUCLEOTIDE SEQUENCE [LARGE SCALE GENOMIC DNA]</scope>
</reference>
<protein>
    <submittedName>
        <fullName evidence="1">Uncharacterized protein</fullName>
    </submittedName>
</protein>
<evidence type="ECO:0000313" key="2">
    <source>
        <dbReference type="Proteomes" id="UP001159427"/>
    </source>
</evidence>
<organism evidence="1 2">
    <name type="scientific">Porites evermanni</name>
    <dbReference type="NCBI Taxonomy" id="104178"/>
    <lineage>
        <taxon>Eukaryota</taxon>
        <taxon>Metazoa</taxon>
        <taxon>Cnidaria</taxon>
        <taxon>Anthozoa</taxon>
        <taxon>Hexacorallia</taxon>
        <taxon>Scleractinia</taxon>
        <taxon>Fungiina</taxon>
        <taxon>Poritidae</taxon>
        <taxon>Porites</taxon>
    </lineage>
</organism>
<proteinExistence type="predicted"/>
<comment type="caution">
    <text evidence="1">The sequence shown here is derived from an EMBL/GenBank/DDBJ whole genome shotgun (WGS) entry which is preliminary data.</text>
</comment>
<evidence type="ECO:0000313" key="1">
    <source>
        <dbReference type="EMBL" id="CAH3014413.1"/>
    </source>
</evidence>
<keyword evidence="2" id="KW-1185">Reference proteome</keyword>
<dbReference type="EMBL" id="CALNXI010000009">
    <property type="protein sequence ID" value="CAH3014413.1"/>
    <property type="molecule type" value="Genomic_DNA"/>
</dbReference>
<accession>A0ABN8LFZ9</accession>
<name>A0ABN8LFZ9_9CNID</name>
<dbReference type="Proteomes" id="UP001159427">
    <property type="component" value="Unassembled WGS sequence"/>
</dbReference>
<sequence length="113" mass="13113">MEAEMRERNIQWQFKGNDDDARDEFMNFVEKKRRIEFYNHPAANCSTMCKERGCCENFVSMDGIWKLRHCHCLYPVRAEVSGLPTINYPNVGTEEPESQTSAFCAEHSGLART</sequence>